<dbReference type="AlphaFoldDB" id="A0A413RN04"/>
<keyword evidence="2" id="KW-1185">Reference proteome</keyword>
<accession>A0A413RN04</accession>
<sequence length="514" mass="52982">MSLVPATASADIADDVNAVTIDGLGGVWSELAEFDTTVPAVLRFAPVDGGAEVEWSTQLTSAARPEPTVQANAFLDWRGTALTGLAADTGYGARLTFPDMASGQPTAGLWNIPLAHGTVTVTQNGVVLSTFDVGGYALETNPTRVQPLVVPGELEPARGTVPGAGSTPMTFSYSGDENFAPSAVTVPVVDPRGAAGSAIGEVDGDASQLFAWVATTITDEGWTSGGARILEGGRLDVSVDGRLAAHLPIDPTAYPDAADFSFRLGFTASAHAVRDATITPGEPTTVTLPGLSGGRHTLTVAFSGSASAKPSTTSTVVVVPRASLMWQSVSVSRSTVHAGGRVVVAARLMSLAPIPVQGVPVAFQRQLPGSTRWTTVAHATSDSSGLAAVQLAVPRSARFRVVSSGTASLQAVAASAPKAVHVTRALSTSTSARQHGVTRISVRVTPTDRVYLQVQRNGAWHTIRTASPRAAGSSAAGTTHFDVQRTAHRQVLRVYVRSDSKASAASRKVAVAAR</sequence>
<comment type="caution">
    <text evidence="1">The sequence shown here is derived from an EMBL/GenBank/DDBJ whole genome shotgun (WGS) entry which is preliminary data.</text>
</comment>
<dbReference type="RefSeq" id="WP_118766767.1">
    <property type="nucleotide sequence ID" value="NZ_QWKP01000171.1"/>
</dbReference>
<organism evidence="1 2">
    <name type="scientific">Cellulomonas rhizosphaerae</name>
    <dbReference type="NCBI Taxonomy" id="2293719"/>
    <lineage>
        <taxon>Bacteria</taxon>
        <taxon>Bacillati</taxon>
        <taxon>Actinomycetota</taxon>
        <taxon>Actinomycetes</taxon>
        <taxon>Micrococcales</taxon>
        <taxon>Cellulomonadaceae</taxon>
        <taxon>Cellulomonas</taxon>
    </lineage>
</organism>
<evidence type="ECO:0000313" key="1">
    <source>
        <dbReference type="EMBL" id="RHA42634.1"/>
    </source>
</evidence>
<gene>
    <name evidence="1" type="ORF">D1825_07235</name>
</gene>
<dbReference type="Proteomes" id="UP000283374">
    <property type="component" value="Unassembled WGS sequence"/>
</dbReference>
<reference evidence="1 2" key="1">
    <citation type="submission" date="2018-08" db="EMBL/GenBank/DDBJ databases">
        <title>Cellulomonas rhizosphaerae sp. nov., a novel actinomycete isolated from soil.</title>
        <authorList>
            <person name="Tian Y."/>
        </authorList>
    </citation>
    <scope>NUCLEOTIDE SEQUENCE [LARGE SCALE GENOMIC DNA]</scope>
    <source>
        <strain evidence="1 2">NEAU-TCZ24</strain>
    </source>
</reference>
<proteinExistence type="predicted"/>
<dbReference type="EMBL" id="QWKP01000171">
    <property type="protein sequence ID" value="RHA42634.1"/>
    <property type="molecule type" value="Genomic_DNA"/>
</dbReference>
<protein>
    <submittedName>
        <fullName evidence="1">Uncharacterized protein</fullName>
    </submittedName>
</protein>
<name>A0A413RN04_9CELL</name>
<evidence type="ECO:0000313" key="2">
    <source>
        <dbReference type="Proteomes" id="UP000283374"/>
    </source>
</evidence>